<sequence length="103" mass="11524">MTTSIHTSMLSVPSMVEAAVRRVRNEQQRAALLITGAAKYRRLSTLHEQEARLWTLLVRHTAEPVHRRAATDAQCVARARAREYAEVAQHWPALDAGQVGQTP</sequence>
<protein>
    <submittedName>
        <fullName evidence="1">Uncharacterized protein</fullName>
    </submittedName>
</protein>
<proteinExistence type="predicted"/>
<dbReference type="Proteomes" id="UP000515728">
    <property type="component" value="Chromosome"/>
</dbReference>
<accession>A0A7G7MKX5</accession>
<evidence type="ECO:0000313" key="2">
    <source>
        <dbReference type="Proteomes" id="UP000515728"/>
    </source>
</evidence>
<dbReference type="AlphaFoldDB" id="A0A7G7MKX5"/>
<keyword evidence="2" id="KW-1185">Reference proteome</keyword>
<name>A0A7G7MKX5_9PSEU</name>
<evidence type="ECO:0000313" key="1">
    <source>
        <dbReference type="EMBL" id="QNG53436.1"/>
    </source>
</evidence>
<reference evidence="1 2" key="1">
    <citation type="submission" date="2020-08" db="EMBL/GenBank/DDBJ databases">
        <authorList>
            <person name="Mo P."/>
        </authorList>
    </citation>
    <scope>NUCLEOTIDE SEQUENCE [LARGE SCALE GENOMIC DNA]</scope>
    <source>
        <strain evidence="1 2">CGMCC 4.1532</strain>
    </source>
</reference>
<organism evidence="1 2">
    <name type="scientific">Pseudonocardia petroleophila</name>
    <dbReference type="NCBI Taxonomy" id="37331"/>
    <lineage>
        <taxon>Bacteria</taxon>
        <taxon>Bacillati</taxon>
        <taxon>Actinomycetota</taxon>
        <taxon>Actinomycetes</taxon>
        <taxon>Pseudonocardiales</taxon>
        <taxon>Pseudonocardiaceae</taxon>
        <taxon>Pseudonocardia</taxon>
    </lineage>
</organism>
<gene>
    <name evidence="1" type="ORF">H6H00_05505</name>
</gene>
<dbReference type="RefSeq" id="WP_185720263.1">
    <property type="nucleotide sequence ID" value="NZ_BAAAWI010000001.1"/>
</dbReference>
<dbReference type="KEGG" id="ppel:H6H00_05505"/>
<dbReference type="EMBL" id="CP060131">
    <property type="protein sequence ID" value="QNG53436.1"/>
    <property type="molecule type" value="Genomic_DNA"/>
</dbReference>